<dbReference type="Proteomes" id="UP000032515">
    <property type="component" value="Unassembled WGS sequence"/>
</dbReference>
<dbReference type="AlphaFoldDB" id="A0A0D7F2J8"/>
<evidence type="ECO:0000256" key="4">
    <source>
        <dbReference type="ARBA" id="ARBA00022833"/>
    </source>
</evidence>
<name>A0A0D7F2J8_RHOPL</name>
<dbReference type="EMBL" id="JXXE01000093">
    <property type="protein sequence ID" value="KIZ47313.1"/>
    <property type="molecule type" value="Genomic_DNA"/>
</dbReference>
<dbReference type="Gene3D" id="3.60.15.10">
    <property type="entry name" value="Ribonuclease Z/Hydroxyacylglutathione hydrolase-like"/>
    <property type="match status" value="1"/>
</dbReference>
<keyword evidence="3" id="KW-0378">Hydrolase</keyword>
<keyword evidence="4" id="KW-0862">Zinc</keyword>
<dbReference type="InterPro" id="IPR051013">
    <property type="entry name" value="MBL_superfamily_lactonases"/>
</dbReference>
<reference evidence="6 7" key="1">
    <citation type="submission" date="2014-11" db="EMBL/GenBank/DDBJ databases">
        <title>Genomics and ecophysiology of heterotrophic nitrogen fixing bacteria isolated from estuarine surface water.</title>
        <authorList>
            <person name="Bentzon-Tilia M."/>
            <person name="Severin I."/>
            <person name="Hansen L.H."/>
            <person name="Riemann L."/>
        </authorList>
    </citation>
    <scope>NUCLEOTIDE SEQUENCE [LARGE SCALE GENOMIC DNA]</scope>
    <source>
        <strain evidence="6 7">BAL398</strain>
    </source>
</reference>
<evidence type="ECO:0000313" key="6">
    <source>
        <dbReference type="EMBL" id="KIZ47313.1"/>
    </source>
</evidence>
<dbReference type="Pfam" id="PF00753">
    <property type="entry name" value="Lactamase_B"/>
    <property type="match status" value="1"/>
</dbReference>
<dbReference type="CDD" id="cd07720">
    <property type="entry name" value="OPHC2-like_MBL-fold"/>
    <property type="match status" value="1"/>
</dbReference>
<dbReference type="SUPFAM" id="SSF56281">
    <property type="entry name" value="Metallo-hydrolase/oxidoreductase"/>
    <property type="match status" value="1"/>
</dbReference>
<dbReference type="PANTHER" id="PTHR42978">
    <property type="entry name" value="QUORUM-QUENCHING LACTONASE YTNP-RELATED-RELATED"/>
    <property type="match status" value="1"/>
</dbReference>
<proteinExistence type="inferred from homology"/>
<evidence type="ECO:0000259" key="5">
    <source>
        <dbReference type="SMART" id="SM00849"/>
    </source>
</evidence>
<evidence type="ECO:0000256" key="1">
    <source>
        <dbReference type="ARBA" id="ARBA00007749"/>
    </source>
</evidence>
<evidence type="ECO:0000313" key="7">
    <source>
        <dbReference type="Proteomes" id="UP000032515"/>
    </source>
</evidence>
<organism evidence="6 7">
    <name type="scientific">Rhodopseudomonas palustris</name>
    <dbReference type="NCBI Taxonomy" id="1076"/>
    <lineage>
        <taxon>Bacteria</taxon>
        <taxon>Pseudomonadati</taxon>
        <taxon>Pseudomonadota</taxon>
        <taxon>Alphaproteobacteria</taxon>
        <taxon>Hyphomicrobiales</taxon>
        <taxon>Nitrobacteraceae</taxon>
        <taxon>Rhodopseudomonas</taxon>
    </lineage>
</organism>
<dbReference type="InterPro" id="IPR001279">
    <property type="entry name" value="Metallo-B-lactamas"/>
</dbReference>
<dbReference type="PANTHER" id="PTHR42978:SF6">
    <property type="entry name" value="QUORUM-QUENCHING LACTONASE YTNP-RELATED"/>
    <property type="match status" value="1"/>
</dbReference>
<comment type="similarity">
    <text evidence="1">Belongs to the metallo-beta-lactamase superfamily.</text>
</comment>
<evidence type="ECO:0000256" key="2">
    <source>
        <dbReference type="ARBA" id="ARBA00022723"/>
    </source>
</evidence>
<dbReference type="InterPro" id="IPR036866">
    <property type="entry name" value="RibonucZ/Hydroxyglut_hydro"/>
</dbReference>
<protein>
    <recommendedName>
        <fullName evidence="5">Metallo-beta-lactamase domain-containing protein</fullName>
    </recommendedName>
</protein>
<feature type="domain" description="Metallo-beta-lactamase" evidence="5">
    <location>
        <begin position="52"/>
        <end position="257"/>
    </location>
</feature>
<comment type="caution">
    <text evidence="6">The sequence shown here is derived from an EMBL/GenBank/DDBJ whole genome shotgun (WGS) entry which is preliminary data.</text>
</comment>
<accession>A0A0D7F2J8</accession>
<dbReference type="GO" id="GO:0046872">
    <property type="term" value="F:metal ion binding"/>
    <property type="evidence" value="ECO:0007669"/>
    <property type="project" value="UniProtKB-KW"/>
</dbReference>
<gene>
    <name evidence="6" type="ORF">OO17_05045</name>
</gene>
<dbReference type="GO" id="GO:0016787">
    <property type="term" value="F:hydrolase activity"/>
    <property type="evidence" value="ECO:0007669"/>
    <property type="project" value="UniProtKB-KW"/>
</dbReference>
<dbReference type="SMART" id="SM00849">
    <property type="entry name" value="Lactamase_B"/>
    <property type="match status" value="1"/>
</dbReference>
<evidence type="ECO:0000256" key="3">
    <source>
        <dbReference type="ARBA" id="ARBA00022801"/>
    </source>
</evidence>
<dbReference type="PATRIC" id="fig|1076.23.peg.98"/>
<sequence length="284" mass="30806">MPAIYRVRVGEILVTALSDGYVKGAESVLRNVDPDTAKAILLRGGRPSPVVEINTFVIQQAGRTMLIDTGAGDYMGRNAGRLPSVLAAAGIDNLAVDTVLLTHIHPDHCGGLTNRVSGEARFPNAELVVSAAEYAYWMDDAMMQRAAKDQLALFFDCPREQLAPYRNRLRLFHEGDVFPGVTALKAPGHTPGHSMGLLSSGTDTLLIWGDIVHVPEVQMAIPQAGVVFDVDPQGAAETRRRVFDMVATDKMPVMGMHLGFPGLIGIERSGDGFRQVPMPWRHTL</sequence>
<keyword evidence="2" id="KW-0479">Metal-binding</keyword>